<dbReference type="AlphaFoldDB" id="A0A1B0ZQ40"/>
<evidence type="ECO:0000313" key="3">
    <source>
        <dbReference type="EMBL" id="MDE4166914.1"/>
    </source>
</evidence>
<organism evidence="2 4">
    <name type="scientific">Phaeobacter gallaeciensis</name>
    <dbReference type="NCBI Taxonomy" id="60890"/>
    <lineage>
        <taxon>Bacteria</taxon>
        <taxon>Pseudomonadati</taxon>
        <taxon>Pseudomonadota</taxon>
        <taxon>Alphaproteobacteria</taxon>
        <taxon>Rhodobacterales</taxon>
        <taxon>Roseobacteraceae</taxon>
        <taxon>Phaeobacter</taxon>
    </lineage>
</organism>
<name>A0A1B0ZQ40_9RHOB</name>
<evidence type="ECO:0000313" key="4">
    <source>
        <dbReference type="Proteomes" id="UP000092565"/>
    </source>
</evidence>
<reference evidence="2 4" key="1">
    <citation type="submission" date="2016-04" db="EMBL/GenBank/DDBJ databases">
        <authorList>
            <person name="Evans L.H."/>
            <person name="Alamgir A."/>
            <person name="Owens N."/>
            <person name="Weber N.D."/>
            <person name="Virtaneva K."/>
            <person name="Barbian K."/>
            <person name="Babar A."/>
            <person name="Rosenke K."/>
        </authorList>
    </citation>
    <scope>NUCLEOTIDE SEQUENCE [LARGE SCALE GENOMIC DNA]</scope>
    <source>
        <strain evidence="2 4">JL2886</strain>
    </source>
</reference>
<dbReference type="EMBL" id="JARCJK010000007">
    <property type="protein sequence ID" value="MDE4166914.1"/>
    <property type="molecule type" value="Genomic_DNA"/>
</dbReference>
<dbReference type="EMBL" id="CP015124">
    <property type="protein sequence ID" value="ANP36208.1"/>
    <property type="molecule type" value="Genomic_DNA"/>
</dbReference>
<dbReference type="InterPro" id="IPR047726">
    <property type="entry name" value="CsgH_dom"/>
</dbReference>
<sequence>MRRLLSTLGLACTVLMSAGTSTATAQSAAAEISIIPTAQGVEIEGRVIGLDEGEVQAALTIVKSDSGGTSNLTQSRAIGIHRGERHVIGKTTLSIQPGGKLSVELSVTRDGAEIATAVSTFGP</sequence>
<reference evidence="3 5" key="2">
    <citation type="submission" date="2023-02" db="EMBL/GenBank/DDBJ databases">
        <title>Population genomics of bacteria associated with diatom.</title>
        <authorList>
            <person name="Xie J."/>
            <person name="Wang H."/>
        </authorList>
    </citation>
    <scope>NUCLEOTIDE SEQUENCE [LARGE SCALE GENOMIC DNA]</scope>
    <source>
        <strain evidence="3 5">PT47_8</strain>
    </source>
</reference>
<dbReference type="Proteomes" id="UP001218364">
    <property type="component" value="Unassembled WGS sequence"/>
</dbReference>
<keyword evidence="4" id="KW-1185">Reference proteome</keyword>
<dbReference type="RefSeq" id="WP_133245365.1">
    <property type="nucleotide sequence ID" value="NZ_CP015124.1"/>
</dbReference>
<dbReference type="NCBIfam" id="NF041112">
    <property type="entry name" value="chap_CsgH_alph"/>
    <property type="match status" value="1"/>
</dbReference>
<evidence type="ECO:0000313" key="2">
    <source>
        <dbReference type="EMBL" id="ANP36208.1"/>
    </source>
</evidence>
<feature type="signal peptide" evidence="1">
    <location>
        <begin position="1"/>
        <end position="25"/>
    </location>
</feature>
<accession>A0A1B0ZQ40</accession>
<gene>
    <name evidence="3" type="primary">csgH</name>
    <name evidence="2" type="ORF">JL2886_01289</name>
    <name evidence="3" type="ORF">PXK24_14550</name>
</gene>
<dbReference type="Gene3D" id="2.60.40.2420">
    <property type="match status" value="1"/>
</dbReference>
<proteinExistence type="predicted"/>
<protein>
    <submittedName>
        <fullName evidence="3">Curli-like amyloid fiber formation chaperone CsgH</fullName>
    </submittedName>
</protein>
<feature type="chain" id="PRO_5008517998" evidence="1">
    <location>
        <begin position="26"/>
        <end position="123"/>
    </location>
</feature>
<evidence type="ECO:0000256" key="1">
    <source>
        <dbReference type="SAM" id="SignalP"/>
    </source>
</evidence>
<dbReference type="Proteomes" id="UP000092565">
    <property type="component" value="Chromosome"/>
</dbReference>
<dbReference type="InterPro" id="IPR053722">
    <property type="entry name" value="Curli_assembly_CsgC/AgfC"/>
</dbReference>
<evidence type="ECO:0000313" key="5">
    <source>
        <dbReference type="Proteomes" id="UP001218364"/>
    </source>
</evidence>
<keyword evidence="1" id="KW-0732">Signal</keyword>